<dbReference type="VEuPathDB" id="FungiDB:CJJ07_002100"/>
<reference evidence="1 3" key="3">
    <citation type="journal article" date="2018" name="Nat. Commun.">
        <title>Genomic insights into multidrug-resistance, mating and virulence in Candida auris and related emerging species.</title>
        <authorList>
            <person name="Munoz J.F."/>
            <person name="Gade L."/>
            <person name="Chow N.A."/>
            <person name="Loparev V.N."/>
            <person name="Juieng P."/>
            <person name="Berkow E.L."/>
            <person name="Farrer R.A."/>
            <person name="Litvintseva A.P."/>
            <person name="Cuomo C.A."/>
        </authorList>
    </citation>
    <scope>GENOME REANNOTATION</scope>
    <source>
        <strain evidence="1 3">B8441</strain>
    </source>
</reference>
<reference evidence="1" key="4">
    <citation type="submission" date="2024-03" db="EMBL/GenBank/DDBJ databases">
        <title>Improved genome assembly of Candida auris strain B8441 and annotation of B11205.</title>
        <authorList>
            <person name="Cauldron N.C."/>
            <person name="Shea T."/>
            <person name="Cuomo C.A."/>
        </authorList>
    </citation>
    <scope>NUCLEOTIDE SEQUENCE</scope>
    <source>
        <strain evidence="1">B8441</strain>
    </source>
</reference>
<proteinExistence type="predicted"/>
<evidence type="ECO:0000313" key="3">
    <source>
        <dbReference type="Proteomes" id="UP000230249"/>
    </source>
</evidence>
<dbReference type="VEuPathDB" id="FungiDB:B9J08_004275"/>
<dbReference type="EMBL" id="PEKT03000006">
    <property type="protein sequence ID" value="KAK8438673.1"/>
    <property type="molecule type" value="Genomic_DNA"/>
</dbReference>
<dbReference type="VEuPathDB" id="FungiDB:CJJ09_005142"/>
<dbReference type="EMBL" id="PEKT02000008">
    <property type="protein sequence ID" value="PIS50453.1"/>
    <property type="molecule type" value="Genomic_DNA"/>
</dbReference>
<keyword evidence="3" id="KW-1185">Reference proteome</keyword>
<dbReference type="AlphaFoldDB" id="A0A2H0ZJM9"/>
<accession>A0A2H0ZJM9</accession>
<dbReference type="VEuPathDB" id="FungiDB:CJI96_0005299"/>
<comment type="caution">
    <text evidence="2">The sequence shown here is derived from an EMBL/GenBank/DDBJ whole genome shotgun (WGS) entry which is preliminary data.</text>
</comment>
<dbReference type="Proteomes" id="UP000230249">
    <property type="component" value="Unassembled WGS sequence"/>
</dbReference>
<reference evidence="2" key="2">
    <citation type="submission" date="2017-11" db="EMBL/GenBank/DDBJ databases">
        <title>Candida auris genome assembly and annotation.</title>
        <authorList>
            <person name="Munoz J.F."/>
            <person name="Gade L.G."/>
            <person name="Chow N.A."/>
            <person name="Litvintseva A.P."/>
            <person name="Loparev V.N."/>
            <person name="Cuomo C.A."/>
        </authorList>
    </citation>
    <scope>NUCLEOTIDE SEQUENCE</scope>
    <source>
        <strain evidence="2">B8441</strain>
    </source>
</reference>
<evidence type="ECO:0000313" key="2">
    <source>
        <dbReference type="EMBL" id="PIS50453.1"/>
    </source>
</evidence>
<name>A0A2H0ZJM9_CANAR</name>
<organism evidence="2">
    <name type="scientific">Candidozyma auris</name>
    <name type="common">Yeast</name>
    <name type="synonym">Candida auris</name>
    <dbReference type="NCBI Taxonomy" id="498019"/>
    <lineage>
        <taxon>Eukaryota</taxon>
        <taxon>Fungi</taxon>
        <taxon>Dikarya</taxon>
        <taxon>Ascomycota</taxon>
        <taxon>Saccharomycotina</taxon>
        <taxon>Pichiomycetes</taxon>
        <taxon>Metschnikowiaceae</taxon>
        <taxon>Candidozyma</taxon>
    </lineage>
</organism>
<dbReference type="VEuPathDB" id="FungiDB:QG37_04699"/>
<evidence type="ECO:0000313" key="1">
    <source>
        <dbReference type="EMBL" id="KAK8438673.1"/>
    </source>
</evidence>
<protein>
    <submittedName>
        <fullName evidence="2">Uncharacterized protein</fullName>
    </submittedName>
</protein>
<dbReference type="OMA" id="DVTVGHP"/>
<dbReference type="VEuPathDB" id="FungiDB:CJI97_004338"/>
<gene>
    <name evidence="2" type="ORF">B9J08_004275</name>
    <name evidence="1" type="ORF">B9J08_05029</name>
</gene>
<reference evidence="2 3" key="1">
    <citation type="journal article" date="2017" name="Clin. Infect. Dis.">
        <title>Simultaneous emergence of multidrug-resistant Candida auris on 3 continents confirmed by whole-genome sequencing and epidemiological analyses.</title>
        <authorList>
            <person name="Lockhart S.R."/>
            <person name="Etienne K.A."/>
            <person name="Vallabhaneni S."/>
            <person name="Farooqi J."/>
            <person name="Chowdhary A."/>
            <person name="Govender N.P."/>
            <person name="Colombo A.L."/>
            <person name="Calvo B."/>
            <person name="Cuomo C.A."/>
            <person name="Desjardins C.A."/>
            <person name="Berkow E.L."/>
            <person name="Castanheira M."/>
            <person name="Magobo R.E."/>
            <person name="Jabeen K."/>
            <person name="Asghar R.J."/>
            <person name="Meis J.F."/>
            <person name="Jackson B."/>
            <person name="Chiller T."/>
            <person name="Litvintseva A.P."/>
        </authorList>
    </citation>
    <scope>NUCLEOTIDE SEQUENCE [LARGE SCALE GENOMIC DNA]</scope>
    <source>
        <strain evidence="2 3">B8441</strain>
    </source>
</reference>
<sequence>MLLPRLGLLPLRPLSISSRLHNNPFLYPTSFTDLASKIEQHLRKSPSEENVLNALTALRDFQSSVHESDKFETDPVNKKLSEEISHILLDEKVDFSSDLLRKILLLKLPPKWSVSILQNYYERNPKATVDRETALIPFRHSLLDGDLQNALKITDITTGHPNYISQKDSQMRKGIYKLAATAIAVTFFSKVGVNQVIEWGWLSSTWKHLSSLNAMILTYILNSSFFVTIVKFGRQKSAAGGDFLTWQKGTFYTHWYKHADEMNMCARIMQADLWLNGGLENTPSLIQELCRKDDSLDTGRNPVAKYNRDGKKVRLLEPKDNIEDLKMQAYWMSGGDGFEWVEPDQDPAEIIWRMHLEKLRRPQVGAGDQKNLKWAEELIEPPQQPPQQQV</sequence>